<reference evidence="2" key="1">
    <citation type="submission" date="2020-05" db="EMBL/GenBank/DDBJ databases">
        <title>Mycena genomes resolve the evolution of fungal bioluminescence.</title>
        <authorList>
            <person name="Tsai I.J."/>
        </authorList>
    </citation>
    <scope>NUCLEOTIDE SEQUENCE</scope>
    <source>
        <strain evidence="2">160909Yilan</strain>
    </source>
</reference>
<evidence type="ECO:0000313" key="2">
    <source>
        <dbReference type="EMBL" id="KAF7328650.1"/>
    </source>
</evidence>
<comment type="caution">
    <text evidence="2">The sequence shown here is derived from an EMBL/GenBank/DDBJ whole genome shotgun (WGS) entry which is preliminary data.</text>
</comment>
<accession>A0A8H6U2V5</accession>
<feature type="transmembrane region" description="Helical" evidence="1">
    <location>
        <begin position="20"/>
        <end position="41"/>
    </location>
</feature>
<evidence type="ECO:0000256" key="1">
    <source>
        <dbReference type="SAM" id="Phobius"/>
    </source>
</evidence>
<sequence length="126" mass="13325">MSTIPETSLSILSQSNPPSTTWTFTGILLAISAATAAVYYASPTHLTHVLVSALADTERAYLAAAENGVLCVSTADVAGEALHPSTRSLCPPRSLPPQLPLSALHTLRHIQRAPLLRCLTMPRRGA</sequence>
<proteinExistence type="predicted"/>
<keyword evidence="3" id="KW-1185">Reference proteome</keyword>
<keyword evidence="1" id="KW-1133">Transmembrane helix</keyword>
<evidence type="ECO:0000313" key="3">
    <source>
        <dbReference type="Proteomes" id="UP000623467"/>
    </source>
</evidence>
<dbReference type="EMBL" id="JACAZH010000072">
    <property type="protein sequence ID" value="KAF7328650.1"/>
    <property type="molecule type" value="Genomic_DNA"/>
</dbReference>
<dbReference type="Proteomes" id="UP000623467">
    <property type="component" value="Unassembled WGS sequence"/>
</dbReference>
<name>A0A8H6U2V5_9AGAR</name>
<dbReference type="AlphaFoldDB" id="A0A8H6U2V5"/>
<organism evidence="2 3">
    <name type="scientific">Mycena sanguinolenta</name>
    <dbReference type="NCBI Taxonomy" id="230812"/>
    <lineage>
        <taxon>Eukaryota</taxon>
        <taxon>Fungi</taxon>
        <taxon>Dikarya</taxon>
        <taxon>Basidiomycota</taxon>
        <taxon>Agaricomycotina</taxon>
        <taxon>Agaricomycetes</taxon>
        <taxon>Agaricomycetidae</taxon>
        <taxon>Agaricales</taxon>
        <taxon>Marasmiineae</taxon>
        <taxon>Mycenaceae</taxon>
        <taxon>Mycena</taxon>
    </lineage>
</organism>
<protein>
    <submittedName>
        <fullName evidence="2">Uncharacterized protein</fullName>
    </submittedName>
</protein>
<gene>
    <name evidence="2" type="ORF">MSAN_02473600</name>
</gene>
<keyword evidence="1" id="KW-0812">Transmembrane</keyword>
<keyword evidence="1" id="KW-0472">Membrane</keyword>